<evidence type="ECO:0000313" key="4">
    <source>
        <dbReference type="EMBL" id="KAH7043165.1"/>
    </source>
</evidence>
<gene>
    <name evidence="4" type="ORF">B0J12DRAFT_604555</name>
</gene>
<protein>
    <submittedName>
        <fullName evidence="4">Uncharacterized protein</fullName>
    </submittedName>
</protein>
<dbReference type="Pfam" id="PF23394">
    <property type="entry name" value="DUF7102"/>
    <property type="match status" value="1"/>
</dbReference>
<comment type="caution">
    <text evidence="4">The sequence shown here is derived from an EMBL/GenBank/DDBJ whole genome shotgun (WGS) entry which is preliminary data.</text>
</comment>
<feature type="domain" description="SAM-like" evidence="3">
    <location>
        <begin position="680"/>
        <end position="755"/>
    </location>
</feature>
<evidence type="ECO:0000259" key="2">
    <source>
        <dbReference type="Pfam" id="PF23394"/>
    </source>
</evidence>
<feature type="region of interest" description="Disordered" evidence="1">
    <location>
        <begin position="447"/>
        <end position="505"/>
    </location>
</feature>
<proteinExistence type="predicted"/>
<keyword evidence="5" id="KW-1185">Reference proteome</keyword>
<reference evidence="4 5" key="1">
    <citation type="journal article" date="2021" name="Nat. Commun.">
        <title>Genetic determinants of endophytism in the Arabidopsis root mycobiome.</title>
        <authorList>
            <person name="Mesny F."/>
            <person name="Miyauchi S."/>
            <person name="Thiergart T."/>
            <person name="Pickel B."/>
            <person name="Atanasova L."/>
            <person name="Karlsson M."/>
            <person name="Huettel B."/>
            <person name="Barry K.W."/>
            <person name="Haridas S."/>
            <person name="Chen C."/>
            <person name="Bauer D."/>
            <person name="Andreopoulos W."/>
            <person name="Pangilinan J."/>
            <person name="LaButti K."/>
            <person name="Riley R."/>
            <person name="Lipzen A."/>
            <person name="Clum A."/>
            <person name="Drula E."/>
            <person name="Henrissat B."/>
            <person name="Kohler A."/>
            <person name="Grigoriev I.V."/>
            <person name="Martin F.M."/>
            <person name="Hacquard S."/>
        </authorList>
    </citation>
    <scope>NUCLEOTIDE SEQUENCE [LARGE SCALE GENOMIC DNA]</scope>
    <source>
        <strain evidence="4 5">MPI-SDFR-AT-0080</strain>
    </source>
</reference>
<dbReference type="EMBL" id="JAGTJR010000023">
    <property type="protein sequence ID" value="KAH7043165.1"/>
    <property type="molecule type" value="Genomic_DNA"/>
</dbReference>
<name>A0ABQ8G2S1_9PEZI</name>
<dbReference type="Proteomes" id="UP000774617">
    <property type="component" value="Unassembled WGS sequence"/>
</dbReference>
<feature type="compositionally biased region" description="Pro residues" evidence="1">
    <location>
        <begin position="494"/>
        <end position="505"/>
    </location>
</feature>
<evidence type="ECO:0000313" key="5">
    <source>
        <dbReference type="Proteomes" id="UP000774617"/>
    </source>
</evidence>
<feature type="domain" description="DUF7102" evidence="2">
    <location>
        <begin position="510"/>
        <end position="661"/>
    </location>
</feature>
<evidence type="ECO:0000256" key="1">
    <source>
        <dbReference type="SAM" id="MobiDB-lite"/>
    </source>
</evidence>
<feature type="compositionally biased region" description="Basic and acidic residues" evidence="1">
    <location>
        <begin position="447"/>
        <end position="463"/>
    </location>
</feature>
<dbReference type="InterPro" id="IPR055528">
    <property type="entry name" value="DUF7102"/>
</dbReference>
<dbReference type="InterPro" id="IPR057559">
    <property type="entry name" value="SAM_6"/>
</dbReference>
<evidence type="ECO:0000259" key="3">
    <source>
        <dbReference type="Pfam" id="PF23395"/>
    </source>
</evidence>
<dbReference type="Pfam" id="PF23395">
    <property type="entry name" value="SAM_6"/>
    <property type="match status" value="1"/>
</dbReference>
<organism evidence="4 5">
    <name type="scientific">Macrophomina phaseolina</name>
    <dbReference type="NCBI Taxonomy" id="35725"/>
    <lineage>
        <taxon>Eukaryota</taxon>
        <taxon>Fungi</taxon>
        <taxon>Dikarya</taxon>
        <taxon>Ascomycota</taxon>
        <taxon>Pezizomycotina</taxon>
        <taxon>Dothideomycetes</taxon>
        <taxon>Dothideomycetes incertae sedis</taxon>
        <taxon>Botryosphaeriales</taxon>
        <taxon>Botryosphaeriaceae</taxon>
        <taxon>Macrophomina</taxon>
    </lineage>
</organism>
<accession>A0ABQ8G2S1</accession>
<sequence>MFLSQDLADTTGCSKLCLPQPPDPSDRLEINAAAVAELASILKPPQAPQSAAQYSNPQRFRDFKVDPPILTTDHELDTFKLRKRDSLRLSDVHLPPEHTEEDRDEGLQWPSWCDELVSKFDKEIASDKLCVPKEIQLLSEATNSTAADAEALEVKVLQQDRIDRPGTPGLKQFIDDPMLLDSIEGFELEESTHPLPSRRHAATLKVEVPLTPPSTFASALCSSVEFSNSMSFPDAVLEIISYATELPSKYKNGNDVLDSENDLDVFFQEQVAPIAEKADRQVEYEMLQEVDTTKRVEVPSIDFEPLIAPWDEYSLKPSLKKDGIYTEIDAQRRLLFRCALEEVVAVPKWHESMKQEMGMLWNPFPKNFDQAALTESIRHDTALNQVICNSSLGDVGIINCDSLVLKLEGLRVLDDAEDIEEISAWHFEPGNDMASLLQQRRLEIADDGDHRGIRPVVPHDKTNRSTPYLGNDADMQDETPRQAPGTKHNTPRAHPLPPPLLPTTLPPKPFIISTSLLTRRRALIRQIQTLYPAVHLTERDTTPSADPDIMLSPSTGLLLTTLQHIKQRPLPGQQQTLNSVQQPLQTQIALSARKFARLLVLVSEGVAAPPRLLDARDCAALASLNGFVSSIRAATVTVSYVPGGEEELARWVVAAMSAHGRTAEELVGEAEDDVLSVLQEEEGLWELFLRRAGMNAFAAQVVLARLKEEKLERSKGSDRGRGFGLVEFVRMGVVERMEMFADVVGGGEMLGVVGERVDRAWMRVK</sequence>